<evidence type="ECO:0000313" key="3">
    <source>
        <dbReference type="Proteomes" id="UP001066276"/>
    </source>
</evidence>
<dbReference type="GO" id="GO:0005739">
    <property type="term" value="C:mitochondrion"/>
    <property type="evidence" value="ECO:0007669"/>
    <property type="project" value="TreeGrafter"/>
</dbReference>
<dbReference type="InterPro" id="IPR038891">
    <property type="entry name" value="FSIP2"/>
</dbReference>
<comment type="caution">
    <text evidence="2">The sequence shown here is derived from an EMBL/GenBank/DDBJ whole genome shotgun (WGS) entry which is preliminary data.</text>
</comment>
<organism evidence="2 3">
    <name type="scientific">Pleurodeles waltl</name>
    <name type="common">Iberian ribbed newt</name>
    <dbReference type="NCBI Taxonomy" id="8319"/>
    <lineage>
        <taxon>Eukaryota</taxon>
        <taxon>Metazoa</taxon>
        <taxon>Chordata</taxon>
        <taxon>Craniata</taxon>
        <taxon>Vertebrata</taxon>
        <taxon>Euteleostomi</taxon>
        <taxon>Amphibia</taxon>
        <taxon>Batrachia</taxon>
        <taxon>Caudata</taxon>
        <taxon>Salamandroidea</taxon>
        <taxon>Salamandridae</taxon>
        <taxon>Pleurodelinae</taxon>
        <taxon>Pleurodeles</taxon>
    </lineage>
</organism>
<dbReference type="EMBL" id="JANPWB010000003">
    <property type="protein sequence ID" value="KAJ1202231.1"/>
    <property type="molecule type" value="Genomic_DNA"/>
</dbReference>
<dbReference type="Proteomes" id="UP001066276">
    <property type="component" value="Chromosome 2_1"/>
</dbReference>
<protein>
    <recommendedName>
        <fullName evidence="1">Fibrous sheath-interacting protein 2 C-terminal domain-containing protein</fullName>
    </recommendedName>
</protein>
<evidence type="ECO:0000259" key="1">
    <source>
        <dbReference type="Pfam" id="PF15783"/>
    </source>
</evidence>
<dbReference type="AlphaFoldDB" id="A0AAV7VNF4"/>
<feature type="domain" description="Fibrous sheath-interacting protein 2 C-terminal" evidence="1">
    <location>
        <begin position="58"/>
        <end position="182"/>
    </location>
</feature>
<dbReference type="PANTHER" id="PTHR21856">
    <property type="entry name" value="FIBROUS SHEATH-INTERACTING PROTEIN 2"/>
    <property type="match status" value="1"/>
</dbReference>
<proteinExistence type="predicted"/>
<accession>A0AAV7VNF4</accession>
<dbReference type="PANTHER" id="PTHR21856:SF7">
    <property type="entry name" value="FIBROUS SHEATH-INTERACTING PROTEIN 2"/>
    <property type="match status" value="1"/>
</dbReference>
<gene>
    <name evidence="2" type="ORF">NDU88_006031</name>
</gene>
<name>A0AAV7VNF4_PLEWA</name>
<evidence type="ECO:0000313" key="2">
    <source>
        <dbReference type="EMBL" id="KAJ1202231.1"/>
    </source>
</evidence>
<keyword evidence="3" id="KW-1185">Reference proteome</keyword>
<reference evidence="2" key="1">
    <citation type="journal article" date="2022" name="bioRxiv">
        <title>Sequencing and chromosome-scale assembly of the giantPleurodeles waltlgenome.</title>
        <authorList>
            <person name="Brown T."/>
            <person name="Elewa A."/>
            <person name="Iarovenko S."/>
            <person name="Subramanian E."/>
            <person name="Araus A.J."/>
            <person name="Petzold A."/>
            <person name="Susuki M."/>
            <person name="Suzuki K.-i.T."/>
            <person name="Hayashi T."/>
            <person name="Toyoda A."/>
            <person name="Oliveira C."/>
            <person name="Osipova E."/>
            <person name="Leigh N.D."/>
            <person name="Simon A."/>
            <person name="Yun M.H."/>
        </authorList>
    </citation>
    <scope>NUCLEOTIDE SEQUENCE</scope>
    <source>
        <strain evidence="2">20211129_DDA</strain>
        <tissue evidence="2">Liver</tissue>
    </source>
</reference>
<sequence length="249" mass="27842">MTERTRGEASDSRWLAGRVRPRQKRVSGPHVTRWAERRVRAIGSTRVSRAWRTKAGAIMSRNSFFNVLKPDITIVEILKDVTTKRELIVRLVAHDIVYQDEDEEIGEIVLKEETYLPVKRVQSKTQVLVAKMSTAASKKKCCSCCRSTKTIDSHMKSTSVATTSLSKTGSFAEYSTCAFEDVKYSNGARSLNTNVNSATSALSYWLDNQTQCFARDSFLIRSGLQNCEESAVASSKQCRSICTVSKATF</sequence>
<dbReference type="InterPro" id="IPR031554">
    <property type="entry name" value="FSIP2_C"/>
</dbReference>
<dbReference type="Pfam" id="PF15783">
    <property type="entry name" value="FSIP2"/>
    <property type="match status" value="1"/>
</dbReference>